<name>A0A9N9MS93_9CUCU</name>
<evidence type="ECO:0000256" key="2">
    <source>
        <dbReference type="SAM" id="SignalP"/>
    </source>
</evidence>
<evidence type="ECO:0000313" key="4">
    <source>
        <dbReference type="Proteomes" id="UP001152799"/>
    </source>
</evidence>
<dbReference type="AlphaFoldDB" id="A0A9N9MS93"/>
<feature type="signal peptide" evidence="2">
    <location>
        <begin position="1"/>
        <end position="20"/>
    </location>
</feature>
<keyword evidence="2" id="KW-0732">Signal</keyword>
<feature type="compositionally biased region" description="Low complexity" evidence="1">
    <location>
        <begin position="211"/>
        <end position="220"/>
    </location>
</feature>
<feature type="compositionally biased region" description="Polar residues" evidence="1">
    <location>
        <begin position="88"/>
        <end position="160"/>
    </location>
</feature>
<reference evidence="3" key="1">
    <citation type="submission" date="2022-01" db="EMBL/GenBank/DDBJ databases">
        <authorList>
            <person name="King R."/>
        </authorList>
    </citation>
    <scope>NUCLEOTIDE SEQUENCE</scope>
</reference>
<gene>
    <name evidence="3" type="ORF">CEUTPL_LOCUS9322</name>
</gene>
<dbReference type="EMBL" id="OU892281">
    <property type="protein sequence ID" value="CAG9768800.1"/>
    <property type="molecule type" value="Genomic_DNA"/>
</dbReference>
<evidence type="ECO:0000256" key="1">
    <source>
        <dbReference type="SAM" id="MobiDB-lite"/>
    </source>
</evidence>
<feature type="chain" id="PRO_5040192354" evidence="2">
    <location>
        <begin position="21"/>
        <end position="317"/>
    </location>
</feature>
<dbReference type="Proteomes" id="UP001152799">
    <property type="component" value="Chromosome 5"/>
</dbReference>
<organism evidence="3 4">
    <name type="scientific">Ceutorhynchus assimilis</name>
    <name type="common">cabbage seed weevil</name>
    <dbReference type="NCBI Taxonomy" id="467358"/>
    <lineage>
        <taxon>Eukaryota</taxon>
        <taxon>Metazoa</taxon>
        <taxon>Ecdysozoa</taxon>
        <taxon>Arthropoda</taxon>
        <taxon>Hexapoda</taxon>
        <taxon>Insecta</taxon>
        <taxon>Pterygota</taxon>
        <taxon>Neoptera</taxon>
        <taxon>Endopterygota</taxon>
        <taxon>Coleoptera</taxon>
        <taxon>Polyphaga</taxon>
        <taxon>Cucujiformia</taxon>
        <taxon>Curculionidae</taxon>
        <taxon>Ceutorhynchinae</taxon>
        <taxon>Ceutorhynchus</taxon>
    </lineage>
</organism>
<accession>A0A9N9MS93</accession>
<keyword evidence="4" id="KW-1185">Reference proteome</keyword>
<feature type="compositionally biased region" description="Low complexity" evidence="1">
    <location>
        <begin position="175"/>
        <end position="188"/>
    </location>
</feature>
<sequence length="317" mass="33320">MAKLLLVLFLAGCILNISYSRLIPQRSDLVEPLDADYGTKSEVVSELNPEDDSNSLTEVFKESKKVGKRQAGNENATPSNKAEADATEASTGSEGQETTEASEGQVTTLGPTEPSTPEATVGSTESSTPEKTVATVESTEPSTPEKTVATVESTEPSTPENPVATVAPTEPPTPEKTVATVGPTTKPSTPKKTKVTVGSTTKPSKPKKPKVTVGSTTKPSTPKKPKVTVGSATKPSAPTEGPLPSSTTMAPGSDFQLSVETIINTIDNVAEIVKQFGEFNELIFGIFETIQAIGGTSRAALDVEEDSSEEEFAFYFY</sequence>
<evidence type="ECO:0000313" key="3">
    <source>
        <dbReference type="EMBL" id="CAG9768800.1"/>
    </source>
</evidence>
<protein>
    <submittedName>
        <fullName evidence="3">Uncharacterized protein</fullName>
    </submittedName>
</protein>
<proteinExistence type="predicted"/>
<feature type="region of interest" description="Disordered" evidence="1">
    <location>
        <begin position="40"/>
        <end position="252"/>
    </location>
</feature>